<evidence type="ECO:0000313" key="3">
    <source>
        <dbReference type="EMBL" id="TLQ01054.1"/>
    </source>
</evidence>
<feature type="signal peptide" evidence="2">
    <location>
        <begin position="1"/>
        <end position="30"/>
    </location>
</feature>
<reference evidence="3 4" key="1">
    <citation type="submission" date="2019-05" db="EMBL/GenBank/DDBJ databases">
        <title>Nesterenkonia sp. GY074 isolated from the Southern Atlantic Ocean.</title>
        <authorList>
            <person name="Zhang G."/>
        </authorList>
    </citation>
    <scope>NUCLEOTIDE SEQUENCE [LARGE SCALE GENOMIC DNA]</scope>
    <source>
        <strain evidence="3 4">GY074</strain>
    </source>
</reference>
<keyword evidence="2" id="KW-0732">Signal</keyword>
<comment type="caution">
    <text evidence="3">The sequence shown here is derived from an EMBL/GenBank/DDBJ whole genome shotgun (WGS) entry which is preliminary data.</text>
</comment>
<evidence type="ECO:0000256" key="2">
    <source>
        <dbReference type="SAM" id="SignalP"/>
    </source>
</evidence>
<dbReference type="Proteomes" id="UP000310458">
    <property type="component" value="Unassembled WGS sequence"/>
</dbReference>
<organism evidence="3 4">
    <name type="scientific">Nesterenkonia salmonea</name>
    <dbReference type="NCBI Taxonomy" id="1804987"/>
    <lineage>
        <taxon>Bacteria</taxon>
        <taxon>Bacillati</taxon>
        <taxon>Actinomycetota</taxon>
        <taxon>Actinomycetes</taxon>
        <taxon>Micrococcales</taxon>
        <taxon>Micrococcaceae</taxon>
        <taxon>Nesterenkonia</taxon>
    </lineage>
</organism>
<dbReference type="PROSITE" id="PS51257">
    <property type="entry name" value="PROKAR_LIPOPROTEIN"/>
    <property type="match status" value="1"/>
</dbReference>
<dbReference type="RefSeq" id="WP_138251679.1">
    <property type="nucleotide sequence ID" value="NZ_VAVZ01000002.1"/>
</dbReference>
<gene>
    <name evidence="3" type="ORF">FEF26_01025</name>
</gene>
<evidence type="ECO:0008006" key="5">
    <source>
        <dbReference type="Google" id="ProtNLM"/>
    </source>
</evidence>
<feature type="compositionally biased region" description="Acidic residues" evidence="1">
    <location>
        <begin position="32"/>
        <end position="41"/>
    </location>
</feature>
<dbReference type="EMBL" id="VAVZ01000002">
    <property type="protein sequence ID" value="TLQ01054.1"/>
    <property type="molecule type" value="Genomic_DNA"/>
</dbReference>
<dbReference type="AlphaFoldDB" id="A0A5R9BK49"/>
<protein>
    <recommendedName>
        <fullName evidence="5">ABC transporter substrate-binding protein</fullName>
    </recommendedName>
</protein>
<sequence>MKFKSRETGAFSILSVMVLFGLTACGGGDAADATDGDEADGDSWQPVDPSEGTDIPDVDVEFAMRPYADNTFYVIGMEEGWYDDVGINITPEPTGLNVEESQYLNLLLNHEVDISTATSSMLVPTYETDDELKNIAHAVTFYGSVMFAHPDLELSTLQDYIDEGEDFDTALASALEPLVDEDVYVNPTSGDIAFNEIPFEVADVGSPNYVTMEDSEMFLLAQSGEIEFLRPAGAPIAYELLELGWTPVYDTRQITENTLVDAESPFAPFISNNGMASSATYMEDPENQETILRMVSVLYRIAAETAEDPSLFELQVPYLNSVSGTSFEGYEELYDSFELFHEITTFEDAERYYVDDQNSEYYAHSGQSQIDELEERGLITPGQVTPDGFIWAAGIYEDLLRFEAETQEMMDGAGDLDAERQELMDEAQMHYDNYNFLDAWRLATAATEG</sequence>
<proteinExistence type="predicted"/>
<feature type="chain" id="PRO_5039619688" description="ABC transporter substrate-binding protein" evidence="2">
    <location>
        <begin position="31"/>
        <end position="449"/>
    </location>
</feature>
<name>A0A5R9BK49_9MICC</name>
<dbReference type="SUPFAM" id="SSF53850">
    <property type="entry name" value="Periplasmic binding protein-like II"/>
    <property type="match status" value="1"/>
</dbReference>
<evidence type="ECO:0000313" key="4">
    <source>
        <dbReference type="Proteomes" id="UP000310458"/>
    </source>
</evidence>
<evidence type="ECO:0000256" key="1">
    <source>
        <dbReference type="SAM" id="MobiDB-lite"/>
    </source>
</evidence>
<feature type="region of interest" description="Disordered" evidence="1">
    <location>
        <begin position="31"/>
        <end position="56"/>
    </location>
</feature>
<keyword evidence="4" id="KW-1185">Reference proteome</keyword>
<accession>A0A5R9BK49</accession>
<dbReference type="OrthoDB" id="174578at2"/>